<evidence type="ECO:0000256" key="1">
    <source>
        <dbReference type="ARBA" id="ARBA00004651"/>
    </source>
</evidence>
<gene>
    <name evidence="10" type="ORF">KVV02_000073</name>
</gene>
<reference evidence="10" key="1">
    <citation type="submission" date="2021-07" db="EMBL/GenBank/DDBJ databases">
        <title>Draft genome of Mortierella alpina, strain LL118, isolated from an aspen leaf litter sample.</title>
        <authorList>
            <person name="Yang S."/>
            <person name="Vinatzer B.A."/>
        </authorList>
    </citation>
    <scope>NUCLEOTIDE SEQUENCE</scope>
    <source>
        <strain evidence="10">LL118</strain>
    </source>
</reference>
<dbReference type="InterPro" id="IPR034294">
    <property type="entry name" value="Aquaporin_transptr"/>
</dbReference>
<comment type="caution">
    <text evidence="10">The sequence shown here is derived from an EMBL/GenBank/DDBJ whole genome shotgun (WGS) entry which is preliminary data.</text>
</comment>
<accession>A0A9P8A1X1</accession>
<dbReference type="Pfam" id="PF00230">
    <property type="entry name" value="MIP"/>
    <property type="match status" value="1"/>
</dbReference>
<dbReference type="SUPFAM" id="SSF81338">
    <property type="entry name" value="Aquaporin-like"/>
    <property type="match status" value="1"/>
</dbReference>
<evidence type="ECO:0000256" key="5">
    <source>
        <dbReference type="ARBA" id="ARBA00022692"/>
    </source>
</evidence>
<dbReference type="PRINTS" id="PR00783">
    <property type="entry name" value="MINTRINSICP"/>
</dbReference>
<dbReference type="AlphaFoldDB" id="A0A9P8A1X1"/>
<keyword evidence="3 8" id="KW-0813">Transport</keyword>
<dbReference type="EMBL" id="JAIFTL010000146">
    <property type="protein sequence ID" value="KAG9322444.1"/>
    <property type="molecule type" value="Genomic_DNA"/>
</dbReference>
<dbReference type="GO" id="GO:0015250">
    <property type="term" value="F:water channel activity"/>
    <property type="evidence" value="ECO:0007669"/>
    <property type="project" value="TreeGrafter"/>
</dbReference>
<evidence type="ECO:0000313" key="11">
    <source>
        <dbReference type="Proteomes" id="UP000717515"/>
    </source>
</evidence>
<dbReference type="InterPro" id="IPR000425">
    <property type="entry name" value="MIP"/>
</dbReference>
<evidence type="ECO:0008006" key="12">
    <source>
        <dbReference type="Google" id="ProtNLM"/>
    </source>
</evidence>
<evidence type="ECO:0000313" key="10">
    <source>
        <dbReference type="EMBL" id="KAG9322444.1"/>
    </source>
</evidence>
<protein>
    <recommendedName>
        <fullName evidence="12">Aquaporin</fullName>
    </recommendedName>
</protein>
<sequence length="320" mass="34788">MDTKSSAKGWAIQAFAEFIGTAMFLYLAVGGADSVSRGVAGMNILGQSFAFGVGLMVTAWAFFRISGSHFNPAISLSSLITGHISVPKFVLYFIAQILGALLGVALVRGTTPSTESIGQINTLMNGQSIARGFFLEFFLTASLCFVYHMVVHEKNRSTFMAALPYGFALFSCHLFATRYTDAAINPARAFATSVVARNFTREHWIYWFGPLTGAIFAAALHILFRFLDYDHHNAGIDAENQAQYMRAQGAYYGDVNTTTFAGHSNHIENEVSHGNHIDNSVSHGNRIDNGVSHGNFVNHGDQVNQVHQTPAGTTTTTTAR</sequence>
<feature type="transmembrane region" description="Helical" evidence="9">
    <location>
        <begin position="89"/>
        <end position="109"/>
    </location>
</feature>
<feature type="transmembrane region" description="Helical" evidence="9">
    <location>
        <begin position="12"/>
        <end position="32"/>
    </location>
</feature>
<keyword evidence="5 8" id="KW-0812">Transmembrane</keyword>
<evidence type="ECO:0000256" key="7">
    <source>
        <dbReference type="ARBA" id="ARBA00023136"/>
    </source>
</evidence>
<organism evidence="10 11">
    <name type="scientific">Mortierella alpina</name>
    <name type="common">Oleaginous fungus</name>
    <name type="synonym">Mortierella renispora</name>
    <dbReference type="NCBI Taxonomy" id="64518"/>
    <lineage>
        <taxon>Eukaryota</taxon>
        <taxon>Fungi</taxon>
        <taxon>Fungi incertae sedis</taxon>
        <taxon>Mucoromycota</taxon>
        <taxon>Mortierellomycotina</taxon>
        <taxon>Mortierellomycetes</taxon>
        <taxon>Mortierellales</taxon>
        <taxon>Mortierellaceae</taxon>
        <taxon>Mortierella</taxon>
    </lineage>
</organism>
<feature type="transmembrane region" description="Helical" evidence="9">
    <location>
        <begin position="44"/>
        <end position="63"/>
    </location>
</feature>
<dbReference type="PROSITE" id="PS00221">
    <property type="entry name" value="MIP"/>
    <property type="match status" value="1"/>
</dbReference>
<keyword evidence="4" id="KW-1003">Cell membrane</keyword>
<dbReference type="PANTHER" id="PTHR19139">
    <property type="entry name" value="AQUAPORIN TRANSPORTER"/>
    <property type="match status" value="1"/>
</dbReference>
<evidence type="ECO:0000256" key="6">
    <source>
        <dbReference type="ARBA" id="ARBA00022989"/>
    </source>
</evidence>
<dbReference type="InterPro" id="IPR023271">
    <property type="entry name" value="Aquaporin-like"/>
</dbReference>
<evidence type="ECO:0000256" key="2">
    <source>
        <dbReference type="ARBA" id="ARBA00006175"/>
    </source>
</evidence>
<evidence type="ECO:0000256" key="3">
    <source>
        <dbReference type="ARBA" id="ARBA00022448"/>
    </source>
</evidence>
<proteinExistence type="inferred from homology"/>
<comment type="similarity">
    <text evidence="2 8">Belongs to the MIP/aquaporin (TC 1.A.8) family.</text>
</comment>
<evidence type="ECO:0000256" key="4">
    <source>
        <dbReference type="ARBA" id="ARBA00022475"/>
    </source>
</evidence>
<dbReference type="GO" id="GO:0005886">
    <property type="term" value="C:plasma membrane"/>
    <property type="evidence" value="ECO:0007669"/>
    <property type="project" value="UniProtKB-SubCell"/>
</dbReference>
<name>A0A9P8A1X1_MORAP</name>
<comment type="subcellular location">
    <subcellularLocation>
        <location evidence="1">Cell membrane</location>
        <topology evidence="1">Multi-pass membrane protein</topology>
    </subcellularLocation>
</comment>
<dbReference type="Proteomes" id="UP000717515">
    <property type="component" value="Unassembled WGS sequence"/>
</dbReference>
<dbReference type="InterPro" id="IPR022357">
    <property type="entry name" value="MIP_CS"/>
</dbReference>
<feature type="transmembrane region" description="Helical" evidence="9">
    <location>
        <begin position="204"/>
        <end position="224"/>
    </location>
</feature>
<dbReference type="PANTHER" id="PTHR19139:SF199">
    <property type="entry name" value="MIP17260P"/>
    <property type="match status" value="1"/>
</dbReference>
<feature type="transmembrane region" description="Helical" evidence="9">
    <location>
        <begin position="129"/>
        <end position="150"/>
    </location>
</feature>
<evidence type="ECO:0000256" key="8">
    <source>
        <dbReference type="RuleBase" id="RU000477"/>
    </source>
</evidence>
<keyword evidence="7 9" id="KW-0472">Membrane</keyword>
<dbReference type="Gene3D" id="1.20.1080.10">
    <property type="entry name" value="Glycerol uptake facilitator protein"/>
    <property type="match status" value="1"/>
</dbReference>
<keyword evidence="6 9" id="KW-1133">Transmembrane helix</keyword>
<evidence type="ECO:0000256" key="9">
    <source>
        <dbReference type="SAM" id="Phobius"/>
    </source>
</evidence>